<dbReference type="Gene3D" id="1.10.10.10">
    <property type="entry name" value="Winged helix-like DNA-binding domain superfamily/Winged helix DNA-binding domain"/>
    <property type="match status" value="1"/>
</dbReference>
<dbReference type="InterPro" id="IPR036388">
    <property type="entry name" value="WH-like_DNA-bd_sf"/>
</dbReference>
<dbReference type="PROSITE" id="PS50995">
    <property type="entry name" value="HTH_MARR_2"/>
    <property type="match status" value="1"/>
</dbReference>
<evidence type="ECO:0000313" key="4">
    <source>
        <dbReference type="Proteomes" id="UP000616114"/>
    </source>
</evidence>
<protein>
    <submittedName>
        <fullName evidence="3">MarR family transcriptional regulator</fullName>
    </submittedName>
</protein>
<dbReference type="AlphaFoldDB" id="A0A8J2TZF6"/>
<name>A0A8J2TZF6_9MICO</name>
<dbReference type="PANTHER" id="PTHR33164">
    <property type="entry name" value="TRANSCRIPTIONAL REGULATOR, MARR FAMILY"/>
    <property type="match status" value="1"/>
</dbReference>
<dbReference type="InterPro" id="IPR039422">
    <property type="entry name" value="MarR/SlyA-like"/>
</dbReference>
<dbReference type="GO" id="GO:0003700">
    <property type="term" value="F:DNA-binding transcription factor activity"/>
    <property type="evidence" value="ECO:0007669"/>
    <property type="project" value="InterPro"/>
</dbReference>
<sequence>MRVGAQRNEPRDEVSRAEDALALEHQLCFALTVAARSVVGAYRPVLEQLGLTHPQYLAMLALWQRSPRSLKELSRELAHEPATLSVLLNRLQERGLVTRTRSDGDRRSILVDLTDEGARMRERAVAIPGIMLERLGLDRAGLEELNSRMRSLIDAAEQASHRPAPPI</sequence>
<dbReference type="PRINTS" id="PR00598">
    <property type="entry name" value="HTHMARR"/>
</dbReference>
<dbReference type="GO" id="GO:0006950">
    <property type="term" value="P:response to stress"/>
    <property type="evidence" value="ECO:0007669"/>
    <property type="project" value="TreeGrafter"/>
</dbReference>
<dbReference type="SUPFAM" id="SSF46785">
    <property type="entry name" value="Winged helix' DNA-binding domain"/>
    <property type="match status" value="1"/>
</dbReference>
<dbReference type="Proteomes" id="UP000616114">
    <property type="component" value="Unassembled WGS sequence"/>
</dbReference>
<dbReference type="SMART" id="SM00347">
    <property type="entry name" value="HTH_MARR"/>
    <property type="match status" value="1"/>
</dbReference>
<dbReference type="InterPro" id="IPR036390">
    <property type="entry name" value="WH_DNA-bd_sf"/>
</dbReference>
<dbReference type="PANTHER" id="PTHR33164:SF5">
    <property type="entry name" value="ORGANIC HYDROPEROXIDE RESISTANCE TRANSCRIPTIONAL REGULATOR"/>
    <property type="match status" value="1"/>
</dbReference>
<dbReference type="EMBL" id="BMFY01000010">
    <property type="protein sequence ID" value="GGA19392.1"/>
    <property type="molecule type" value="Genomic_DNA"/>
</dbReference>
<gene>
    <name evidence="3" type="ORF">GCM10011333_23130</name>
</gene>
<comment type="caution">
    <text evidence="3">The sequence shown here is derived from an EMBL/GenBank/DDBJ whole genome shotgun (WGS) entry which is preliminary data.</text>
</comment>
<reference evidence="3" key="1">
    <citation type="journal article" date="2014" name="Int. J. Syst. Evol. Microbiol.">
        <title>Complete genome sequence of Corynebacterium casei LMG S-19264T (=DSM 44701T), isolated from a smear-ripened cheese.</title>
        <authorList>
            <consortium name="US DOE Joint Genome Institute (JGI-PGF)"/>
            <person name="Walter F."/>
            <person name="Albersmeier A."/>
            <person name="Kalinowski J."/>
            <person name="Ruckert C."/>
        </authorList>
    </citation>
    <scope>NUCLEOTIDE SEQUENCE</scope>
    <source>
        <strain evidence="3">CGMCC 1.12785</strain>
    </source>
</reference>
<proteinExistence type="predicted"/>
<organism evidence="3 4">
    <name type="scientific">Sediminivirga luteola</name>
    <dbReference type="NCBI Taxonomy" id="1774748"/>
    <lineage>
        <taxon>Bacteria</taxon>
        <taxon>Bacillati</taxon>
        <taxon>Actinomycetota</taxon>
        <taxon>Actinomycetes</taxon>
        <taxon>Micrococcales</taxon>
        <taxon>Brevibacteriaceae</taxon>
        <taxon>Sediminivirga</taxon>
    </lineage>
</organism>
<dbReference type="Pfam" id="PF12802">
    <property type="entry name" value="MarR_2"/>
    <property type="match status" value="1"/>
</dbReference>
<comment type="subcellular location">
    <subcellularLocation>
        <location evidence="1">Cytoplasm</location>
    </subcellularLocation>
</comment>
<dbReference type="GO" id="GO:0005737">
    <property type="term" value="C:cytoplasm"/>
    <property type="evidence" value="ECO:0007669"/>
    <property type="project" value="UniProtKB-SubCell"/>
</dbReference>
<reference evidence="3" key="2">
    <citation type="submission" date="2020-09" db="EMBL/GenBank/DDBJ databases">
        <authorList>
            <person name="Sun Q."/>
            <person name="Zhou Y."/>
        </authorList>
    </citation>
    <scope>NUCLEOTIDE SEQUENCE</scope>
    <source>
        <strain evidence="3">CGMCC 1.12785</strain>
    </source>
</reference>
<evidence type="ECO:0000256" key="1">
    <source>
        <dbReference type="ARBA" id="ARBA00004496"/>
    </source>
</evidence>
<keyword evidence="4" id="KW-1185">Reference proteome</keyword>
<feature type="domain" description="HTH marR-type" evidence="2">
    <location>
        <begin position="24"/>
        <end position="154"/>
    </location>
</feature>
<dbReference type="InterPro" id="IPR000835">
    <property type="entry name" value="HTH_MarR-typ"/>
</dbReference>
<evidence type="ECO:0000313" key="3">
    <source>
        <dbReference type="EMBL" id="GGA19392.1"/>
    </source>
</evidence>
<evidence type="ECO:0000259" key="2">
    <source>
        <dbReference type="PROSITE" id="PS50995"/>
    </source>
</evidence>
<accession>A0A8J2TZF6</accession>